<dbReference type="Pfam" id="PF21070">
    <property type="entry name" value="IcmF_helical"/>
    <property type="match status" value="1"/>
</dbReference>
<feature type="domain" description="Type VI secretion system component TssM1 N-terminal" evidence="5">
    <location>
        <begin position="189"/>
        <end position="449"/>
    </location>
</feature>
<dbReference type="InterPro" id="IPR017731">
    <property type="entry name" value="TssM1-like"/>
</dbReference>
<feature type="transmembrane region" description="Helical" evidence="2">
    <location>
        <begin position="39"/>
        <end position="60"/>
    </location>
</feature>
<dbReference type="InterPro" id="IPR025743">
    <property type="entry name" value="TssM1_N"/>
</dbReference>
<keyword evidence="2" id="KW-1133">Transmembrane helix</keyword>
<dbReference type="InterPro" id="IPR053156">
    <property type="entry name" value="T6SS_TssM-like"/>
</dbReference>
<dbReference type="InterPro" id="IPR010623">
    <property type="entry name" value="IcmF_C"/>
</dbReference>
<feature type="domain" description="IcmF-related" evidence="4">
    <location>
        <begin position="500"/>
        <end position="839"/>
    </location>
</feature>
<dbReference type="Pfam" id="PF06761">
    <property type="entry name" value="IcmF-related"/>
    <property type="match status" value="1"/>
</dbReference>
<protein>
    <submittedName>
        <fullName evidence="7">Type VI secretion system membrane subunit TssM</fullName>
    </submittedName>
</protein>
<feature type="domain" description="Type VI secretion system IcmF C-terminal" evidence="3">
    <location>
        <begin position="1106"/>
        <end position="1206"/>
    </location>
</feature>
<proteinExistence type="predicted"/>
<dbReference type="RefSeq" id="WP_087553873.1">
    <property type="nucleotide sequence ID" value="NZ_CP033133.1"/>
</dbReference>
<dbReference type="Pfam" id="PF06744">
    <property type="entry name" value="IcmF_C"/>
    <property type="match status" value="1"/>
</dbReference>
<evidence type="ECO:0000259" key="3">
    <source>
        <dbReference type="Pfam" id="PF06744"/>
    </source>
</evidence>
<evidence type="ECO:0000256" key="1">
    <source>
        <dbReference type="SAM" id="MobiDB-lite"/>
    </source>
</evidence>
<dbReference type="Pfam" id="PF14331">
    <property type="entry name" value="IcmF-related_N"/>
    <property type="match status" value="1"/>
</dbReference>
<dbReference type="InterPro" id="IPR048677">
    <property type="entry name" value="TssM1_hel"/>
</dbReference>
<accession>A0A3G2SYH3</accession>
<keyword evidence="2" id="KW-0812">Transmembrane</keyword>
<dbReference type="NCBIfam" id="TIGR03348">
    <property type="entry name" value="VI_IcmF"/>
    <property type="match status" value="1"/>
</dbReference>
<keyword evidence="2" id="KW-0472">Membrane</keyword>
<evidence type="ECO:0000313" key="8">
    <source>
        <dbReference type="Proteomes" id="UP000279962"/>
    </source>
</evidence>
<gene>
    <name evidence="7" type="primary">tssM</name>
    <name evidence="7" type="ORF">CDG68_03175</name>
</gene>
<dbReference type="PANTHER" id="PTHR36153:SF1">
    <property type="entry name" value="TYPE VI SECRETION SYSTEM COMPONENT TSSM1"/>
    <property type="match status" value="1"/>
</dbReference>
<reference evidence="7 8" key="1">
    <citation type="submission" date="2018-10" db="EMBL/GenBank/DDBJ databases">
        <title>The complete genome of Acinetobacter wuhouensis strain WCHAW010062.</title>
        <authorList>
            <person name="Hu Y."/>
            <person name="Long H."/>
            <person name="Feng Y."/>
            <person name="Zong Z."/>
        </authorList>
    </citation>
    <scope>NUCLEOTIDE SEQUENCE [LARGE SCALE GENOMIC DNA]</scope>
    <source>
        <strain evidence="7 8">WCHAW010062</strain>
    </source>
</reference>
<dbReference type="EMBL" id="CP033133">
    <property type="protein sequence ID" value="AYO52746.1"/>
    <property type="molecule type" value="Genomic_DNA"/>
</dbReference>
<evidence type="ECO:0000256" key="2">
    <source>
        <dbReference type="SAM" id="Phobius"/>
    </source>
</evidence>
<organism evidence="7 8">
    <name type="scientific">Acinetobacter wuhouensis</name>
    <dbReference type="NCBI Taxonomy" id="1879050"/>
    <lineage>
        <taxon>Bacteria</taxon>
        <taxon>Pseudomonadati</taxon>
        <taxon>Pseudomonadota</taxon>
        <taxon>Gammaproteobacteria</taxon>
        <taxon>Moraxellales</taxon>
        <taxon>Moraxellaceae</taxon>
        <taxon>Acinetobacter</taxon>
    </lineage>
</organism>
<dbReference type="InterPro" id="IPR009612">
    <property type="entry name" value="IcmF-rel"/>
</dbReference>
<sequence length="1304" mass="145958">MIYTILGYVWQYVTNPKAIIALSIFVAIVSSYSAVPRKYFVMMMAAYVLGLIIYGIYWLFQRRKHAEQGEALAEAIEQDNTAEYGKQKDKEELTLINQQMKDSIQLIRKSKLGDKSGNAALYELPWYMVIGNPAAGKSSAIYHSGLKFPFEETHQKVVSSGLSGTRNCDWFFSTEGVLLDTAGRYSVYSEDHSEWLGFLSILKKNRSKAPINGLIVIVSVAELVSQSPEKSIKLAKSLRARIQDLTERLEIFAPVYLVFSKMDLIAGFTEFFECYEAAEFDQVWGATLPYDPESSNNAVEHFEKHYNILYDGLKGVSTTHLSRRHAQNISPSVMTFPLEFKTLKPVLKTFIGTLFEENPYQFKPVFRGFYFTSALQEGVIESPMTEQIVDDFQLSKIPNSEHGIPQNSISQNHGYFLKGLFSEVILKDKNLVKQHINPTTKRKRYLGFIAALLGVSIILGLWVWSYRNNQQLIADVQADLNKVVQMEQSSGQELSTQIDSLLILQQRLEQLDDFDAHRPLKFSFGLYQGNELREKLKAEYLKGVKQIVLTPSQQNIAQFLQRVKNNEQVLKQNHVNVEIKQTSSSQIASEPLDTNPQDAYNALKAYLMMSNPQYMDASHLSDQVTRFWRSWLDANRGQMPRGEMMQKAEKILSYSMTLANDEKFPVLESDAQLVDQSRQVLLSVVRGMPARDRVYNEIKMRAAVRYPAVTVAQIVGEANRNVMLGGYALPGVFSQKAWDEYVDKAIEEAANRPTDTKDWVLNSTQSDDLTFSGSPDQIRKQLTTLYKQEYIAEWKKFINATHYAKGPDFAQQTKIMDVLGEPQNSPIRTYIDRVAKETSWDNPVVQAELAAPQTGFIAWFKRKVLGQGKTEDVQRASNQQQGQISQQFQVFYQLIRKRDDLQDKSLLDDYLQNMAQVRSKLNDLRSAGDFGPSALALAKATINDQSSVFNATQKVVDEKLTVGLGELDQQMVQKLLVSPLTQSFDSLLVPTQDEINKLWSLQAYQPFNQTLAQKVPFNSSGTIQATSNEIGQIFGDNGSISRFVKETLEPFVIRRGYTLSSKTWKNMGIGLNPEFVTAFEQYTTPVNGTATAGGGGTPAPTNQSNFQFYPLPNNKLLSYTIDIDGQRLVYENGVQQWVNFIWPNPNSIPGARITAIDLDGQTHTIFEEPGEYGINKLIDSAQRKPLNGSFEMTWASRQNADLFVKLQFRLISGNASNPIGSNRGYVGLKLVDRVTSPKAQLVVAAQQAPAGAVPNPKAASPFGGTATPPSTPAQPSTAKPQATPASPSTAPAANTTANHGGVTQ</sequence>
<evidence type="ECO:0000259" key="4">
    <source>
        <dbReference type="Pfam" id="PF06761"/>
    </source>
</evidence>
<feature type="region of interest" description="Disordered" evidence="1">
    <location>
        <begin position="1247"/>
        <end position="1304"/>
    </location>
</feature>
<feature type="compositionally biased region" description="Low complexity" evidence="1">
    <location>
        <begin position="1265"/>
        <end position="1298"/>
    </location>
</feature>
<dbReference type="SUPFAM" id="SSF52540">
    <property type="entry name" value="P-loop containing nucleoside triphosphate hydrolases"/>
    <property type="match status" value="1"/>
</dbReference>
<evidence type="ECO:0000259" key="6">
    <source>
        <dbReference type="Pfam" id="PF21070"/>
    </source>
</evidence>
<feature type="transmembrane region" description="Helical" evidence="2">
    <location>
        <begin position="12"/>
        <end position="33"/>
    </location>
</feature>
<evidence type="ECO:0000313" key="7">
    <source>
        <dbReference type="EMBL" id="AYO52746.1"/>
    </source>
</evidence>
<dbReference type="PANTHER" id="PTHR36153">
    <property type="entry name" value="INNER MEMBRANE PROTEIN-RELATED"/>
    <property type="match status" value="1"/>
</dbReference>
<feature type="domain" description="Type VI secretion system component TssM1 helical" evidence="6">
    <location>
        <begin position="990"/>
        <end position="1083"/>
    </location>
</feature>
<dbReference type="Proteomes" id="UP000279962">
    <property type="component" value="Chromosome"/>
</dbReference>
<dbReference type="InterPro" id="IPR027417">
    <property type="entry name" value="P-loop_NTPase"/>
</dbReference>
<feature type="transmembrane region" description="Helical" evidence="2">
    <location>
        <begin position="445"/>
        <end position="464"/>
    </location>
</feature>
<name>A0A3G2SYH3_9GAMM</name>
<evidence type="ECO:0000259" key="5">
    <source>
        <dbReference type="Pfam" id="PF14331"/>
    </source>
</evidence>